<reference evidence="1 2" key="1">
    <citation type="submission" date="2014-07" db="EMBL/GenBank/DDBJ databases">
        <title>Draft Genome Sequence of Gephyronic Acid Producer, Cystobacter violaceus Strain Cb vi76.</title>
        <authorList>
            <person name="Stevens D.C."/>
            <person name="Young J."/>
            <person name="Carmichael R."/>
            <person name="Tan J."/>
            <person name="Taylor R.E."/>
        </authorList>
    </citation>
    <scope>NUCLEOTIDE SEQUENCE [LARGE SCALE GENOMIC DNA]</scope>
    <source>
        <strain evidence="1 2">Cb vi76</strain>
    </source>
</reference>
<sequence>MSQENVINIVVLVSGTVDPVNMDPVLRSVSYPTPSLVPLESSGAKQKAAQKSASASKTAKDKNWYWEENWEFNNALLILRQQYTNLHIFEAHGWTGDNSVQARTISGAYLANRLCGAEGEPAFYQGHLKKKVHFHFIGHSHGGNVINELTRQAAKVWPKQWKIRTITYLSTPFFTRLHQVDTTAFDDDCKIINAFCKYDITQRVIADFSMHPMTDLMKAAGSEEIGCIARCLARDVKATPKLFKELLTSVNVSFLKEGTSSKAWKTLRDNLKDGVDWDDLRGVGGALVDDMKKVDIRVAHYGLAEARRFYSHVLGLLSRLHDIFTKLREAVTMLRDGFTYEVHKSVHPSKKMTRKVLSPATAAKFIQELDRLEGGLNKTKAAFTKRLSKDRFPALGLVQDIHVVEFLKPLITFLSVDSKTLRGPLWDLLASVLGEQVDVFDNTSATPVKQLAGKVNSKGRAFTVVPVEVTRADHYTQVRDAARYDVVFNKFVKRLETIEEQLAGKDLRTARQPLMELLFTLVAHLEPVRDLFDFPIDAEYVGWFSTAMKATIAWKKFWRQTSEFELELLRLLTVALEYAVIIKARNVGKLEVDEAQIPTAIKPLYVARPAVKDAAQSVKKAVAEGSSAQVACDCGKHAPKALQPEAGGEKPLKPLPGSIPYFAMVAHSTSRQTLHDGVKTALKQQLTTLSKSGR</sequence>
<gene>
    <name evidence="1" type="ORF">Q664_42580</name>
</gene>
<evidence type="ECO:0000313" key="1">
    <source>
        <dbReference type="EMBL" id="KFA88210.1"/>
    </source>
</evidence>
<comment type="caution">
    <text evidence="1">The sequence shown here is derived from an EMBL/GenBank/DDBJ whole genome shotgun (WGS) entry which is preliminary data.</text>
</comment>
<dbReference type="RefSeq" id="WP_043409456.1">
    <property type="nucleotide sequence ID" value="NZ_JPMI01000300.1"/>
</dbReference>
<protein>
    <submittedName>
        <fullName evidence="1">Uncharacterized protein</fullName>
    </submittedName>
</protein>
<dbReference type="AlphaFoldDB" id="A0A084SIC5"/>
<dbReference type="Gene3D" id="3.40.50.1820">
    <property type="entry name" value="alpha/beta hydrolase"/>
    <property type="match status" value="1"/>
</dbReference>
<evidence type="ECO:0000313" key="2">
    <source>
        <dbReference type="Proteomes" id="UP000028547"/>
    </source>
</evidence>
<dbReference type="Proteomes" id="UP000028547">
    <property type="component" value="Unassembled WGS sequence"/>
</dbReference>
<accession>A0A084SIC5</accession>
<dbReference type="EMBL" id="JPMI01000300">
    <property type="protein sequence ID" value="KFA88210.1"/>
    <property type="molecule type" value="Genomic_DNA"/>
</dbReference>
<proteinExistence type="predicted"/>
<organism evidence="1 2">
    <name type="scientific">Archangium violaceum Cb vi76</name>
    <dbReference type="NCBI Taxonomy" id="1406225"/>
    <lineage>
        <taxon>Bacteria</taxon>
        <taxon>Pseudomonadati</taxon>
        <taxon>Myxococcota</taxon>
        <taxon>Myxococcia</taxon>
        <taxon>Myxococcales</taxon>
        <taxon>Cystobacterineae</taxon>
        <taxon>Archangiaceae</taxon>
        <taxon>Archangium</taxon>
    </lineage>
</organism>
<dbReference type="InterPro" id="IPR029058">
    <property type="entry name" value="AB_hydrolase_fold"/>
</dbReference>
<name>A0A084SIC5_9BACT</name>